<sequence>MTSSTSSTIDLPAPTDEPAVVVRDRRTRRRRAIGVTGALGGLTIVLFVLTMMIGETRLGPLEVVASVLGFSDSPSTDFVVRTLRLPTAVTAAAVGAALGISGLCFQKLLSNPLASPDFVGITSGASFFAITAIVLLGLSGFAVSVAALAGALLTASLIYLLAWRDGITGYRFVLIGIGVSQLFISLVGWVIVQAELFDAREAMTWLVGSAGRAGSTELPVLLGALAVLVPAVLLLSRPLGVLELGDDAARGLGVGVETARRLVLLVAVVLVALATAVAGPMAFVALIAGPIAVRLLRGTGSGLPAAALVGACVVLAADLVARQLLPVSLPTGVVTGAVGAPYLIWLLIHVNSEGRGG</sequence>
<dbReference type="InterPro" id="IPR037294">
    <property type="entry name" value="ABC_BtuC-like"/>
</dbReference>
<feature type="transmembrane region" description="Helical" evidence="8">
    <location>
        <begin position="262"/>
        <end position="289"/>
    </location>
</feature>
<evidence type="ECO:0000256" key="7">
    <source>
        <dbReference type="ARBA" id="ARBA00023136"/>
    </source>
</evidence>
<dbReference type="SUPFAM" id="SSF81345">
    <property type="entry name" value="ABC transporter involved in vitamin B12 uptake, BtuC"/>
    <property type="match status" value="1"/>
</dbReference>
<feature type="transmembrane region" description="Helical" evidence="8">
    <location>
        <begin position="301"/>
        <end position="320"/>
    </location>
</feature>
<evidence type="ECO:0000256" key="1">
    <source>
        <dbReference type="ARBA" id="ARBA00004651"/>
    </source>
</evidence>
<dbReference type="Proteomes" id="UP001501480">
    <property type="component" value="Unassembled WGS sequence"/>
</dbReference>
<evidence type="ECO:0000256" key="8">
    <source>
        <dbReference type="SAM" id="Phobius"/>
    </source>
</evidence>
<dbReference type="InterPro" id="IPR000522">
    <property type="entry name" value="ABC_transptr_permease_BtuC"/>
</dbReference>
<evidence type="ECO:0000256" key="6">
    <source>
        <dbReference type="ARBA" id="ARBA00022989"/>
    </source>
</evidence>
<accession>A0ABP5HDE6</accession>
<comment type="subcellular location">
    <subcellularLocation>
        <location evidence="1">Cell membrane</location>
        <topology evidence="1">Multi-pass membrane protein</topology>
    </subcellularLocation>
</comment>
<keyword evidence="6 8" id="KW-1133">Transmembrane helix</keyword>
<comment type="caution">
    <text evidence="9">The sequence shown here is derived from an EMBL/GenBank/DDBJ whole genome shotgun (WGS) entry which is preliminary data.</text>
</comment>
<feature type="transmembrane region" description="Helical" evidence="8">
    <location>
        <begin position="85"/>
        <end position="105"/>
    </location>
</feature>
<feature type="transmembrane region" description="Helical" evidence="8">
    <location>
        <begin position="117"/>
        <end position="135"/>
    </location>
</feature>
<organism evidence="9 10">
    <name type="scientific">Aeromicrobium halocynthiae</name>
    <dbReference type="NCBI Taxonomy" id="560557"/>
    <lineage>
        <taxon>Bacteria</taxon>
        <taxon>Bacillati</taxon>
        <taxon>Actinomycetota</taxon>
        <taxon>Actinomycetes</taxon>
        <taxon>Propionibacteriales</taxon>
        <taxon>Nocardioidaceae</taxon>
        <taxon>Aeromicrobium</taxon>
    </lineage>
</organism>
<dbReference type="PANTHER" id="PTHR30472">
    <property type="entry name" value="FERRIC ENTEROBACTIN TRANSPORT SYSTEM PERMEASE PROTEIN"/>
    <property type="match status" value="1"/>
</dbReference>
<dbReference type="Gene3D" id="1.10.3470.10">
    <property type="entry name" value="ABC transporter involved in vitamin B12 uptake, BtuC"/>
    <property type="match status" value="1"/>
</dbReference>
<keyword evidence="5 8" id="KW-0812">Transmembrane</keyword>
<evidence type="ECO:0000256" key="2">
    <source>
        <dbReference type="ARBA" id="ARBA00007935"/>
    </source>
</evidence>
<feature type="transmembrane region" description="Helical" evidence="8">
    <location>
        <begin position="172"/>
        <end position="192"/>
    </location>
</feature>
<reference evidence="10" key="1">
    <citation type="journal article" date="2019" name="Int. J. Syst. Evol. Microbiol.">
        <title>The Global Catalogue of Microorganisms (GCM) 10K type strain sequencing project: providing services to taxonomists for standard genome sequencing and annotation.</title>
        <authorList>
            <consortium name="The Broad Institute Genomics Platform"/>
            <consortium name="The Broad Institute Genome Sequencing Center for Infectious Disease"/>
            <person name="Wu L."/>
            <person name="Ma J."/>
        </authorList>
    </citation>
    <scope>NUCLEOTIDE SEQUENCE [LARGE SCALE GENOMIC DNA]</scope>
    <source>
        <strain evidence="10">JCM 15749</strain>
    </source>
</reference>
<feature type="transmembrane region" description="Helical" evidence="8">
    <location>
        <begin position="141"/>
        <end position="160"/>
    </location>
</feature>
<dbReference type="EMBL" id="BAAAPY010000002">
    <property type="protein sequence ID" value="GAA2072837.1"/>
    <property type="molecule type" value="Genomic_DNA"/>
</dbReference>
<dbReference type="CDD" id="cd06550">
    <property type="entry name" value="TM_ABC_iron-siderophores_like"/>
    <property type="match status" value="1"/>
</dbReference>
<keyword evidence="4" id="KW-1003">Cell membrane</keyword>
<name>A0ABP5HDE6_9ACTN</name>
<feature type="transmembrane region" description="Helical" evidence="8">
    <location>
        <begin position="327"/>
        <end position="348"/>
    </location>
</feature>
<dbReference type="PANTHER" id="PTHR30472:SF24">
    <property type="entry name" value="FERRIC ENTEROBACTIN TRANSPORT SYSTEM PERMEASE PROTEIN FEPG"/>
    <property type="match status" value="1"/>
</dbReference>
<proteinExistence type="inferred from homology"/>
<gene>
    <name evidence="9" type="ORF">GCM10009821_08740</name>
</gene>
<evidence type="ECO:0000256" key="3">
    <source>
        <dbReference type="ARBA" id="ARBA00022448"/>
    </source>
</evidence>
<protein>
    <submittedName>
        <fullName evidence="9">Iron chelate uptake ABC transporter family permease subunit</fullName>
    </submittedName>
</protein>
<keyword evidence="3" id="KW-0813">Transport</keyword>
<evidence type="ECO:0000313" key="10">
    <source>
        <dbReference type="Proteomes" id="UP001501480"/>
    </source>
</evidence>
<keyword evidence="10" id="KW-1185">Reference proteome</keyword>
<dbReference type="RefSeq" id="WP_344324905.1">
    <property type="nucleotide sequence ID" value="NZ_BAAAPY010000002.1"/>
</dbReference>
<evidence type="ECO:0000256" key="4">
    <source>
        <dbReference type="ARBA" id="ARBA00022475"/>
    </source>
</evidence>
<comment type="similarity">
    <text evidence="2">Belongs to the binding-protein-dependent transport system permease family. FecCD subfamily.</text>
</comment>
<keyword evidence="7 8" id="KW-0472">Membrane</keyword>
<dbReference type="Pfam" id="PF01032">
    <property type="entry name" value="FecCD"/>
    <property type="match status" value="1"/>
</dbReference>
<feature type="transmembrane region" description="Helical" evidence="8">
    <location>
        <begin position="220"/>
        <end position="242"/>
    </location>
</feature>
<feature type="transmembrane region" description="Helical" evidence="8">
    <location>
        <begin position="32"/>
        <end position="53"/>
    </location>
</feature>
<evidence type="ECO:0000313" key="9">
    <source>
        <dbReference type="EMBL" id="GAA2072837.1"/>
    </source>
</evidence>
<evidence type="ECO:0000256" key="5">
    <source>
        <dbReference type="ARBA" id="ARBA00022692"/>
    </source>
</evidence>